<feature type="region of interest" description="Disordered" evidence="1">
    <location>
        <begin position="109"/>
        <end position="134"/>
    </location>
</feature>
<dbReference type="AlphaFoldDB" id="A0A0S4XFP9"/>
<evidence type="ECO:0000256" key="2">
    <source>
        <dbReference type="SAM" id="SignalP"/>
    </source>
</evidence>
<proteinExistence type="predicted"/>
<name>A0A0S4XFP9_RALSL</name>
<protein>
    <recommendedName>
        <fullName evidence="4">Type III effector protein</fullName>
    </recommendedName>
</protein>
<reference evidence="3" key="1">
    <citation type="submission" date="2015-10" db="EMBL/GenBank/DDBJ databases">
        <authorList>
            <person name="Gilbert D.G."/>
        </authorList>
    </citation>
    <scope>NUCLEOTIDE SEQUENCE</scope>
    <source>
        <strain evidence="3">Phyl III-seqv23</strain>
    </source>
</reference>
<feature type="region of interest" description="Disordered" evidence="1">
    <location>
        <begin position="152"/>
        <end position="175"/>
    </location>
</feature>
<feature type="chain" id="PRO_5006629624" description="Type III effector protein" evidence="2">
    <location>
        <begin position="25"/>
        <end position="276"/>
    </location>
</feature>
<keyword evidence="2" id="KW-0732">Signal</keyword>
<dbReference type="EMBL" id="LN899822">
    <property type="protein sequence ID" value="CUV62673.1"/>
    <property type="molecule type" value="Genomic_DNA"/>
</dbReference>
<sequence>MMSLWRYRATSLCNCWIMQPAALAGLFFPARERHTAAQPILPPRAAQTGCPGNQTNPFCSSFLALALNRDRGEMSTEGCLANNLIRSPGAEPGPGRAVAPHLQTHTMIPKRIGGNSLPSLAGNTPADRHGEPAAAPLAPTARTAGQQLAELNTPRTPRQPPAMDVLKRRRKPETRQRLHRLRKALGEISPAPSSPEQAWADIRNAMARADLAGWTLPALADEAAIRHADGSVEIGLISHAIVFNPGGAFRILDLLSPGSPYFEMAGHGGIAFVAPR</sequence>
<evidence type="ECO:0000256" key="1">
    <source>
        <dbReference type="SAM" id="MobiDB-lite"/>
    </source>
</evidence>
<gene>
    <name evidence="3" type="ORF">RD1301_v1_2540006</name>
</gene>
<feature type="signal peptide" evidence="2">
    <location>
        <begin position="1"/>
        <end position="24"/>
    </location>
</feature>
<evidence type="ECO:0008006" key="4">
    <source>
        <dbReference type="Google" id="ProtNLM"/>
    </source>
</evidence>
<accession>A0A0S4XFP9</accession>
<evidence type="ECO:0000313" key="3">
    <source>
        <dbReference type="EMBL" id="CUV62673.1"/>
    </source>
</evidence>
<organism evidence="3">
    <name type="scientific">Ralstonia solanacearum</name>
    <name type="common">Pseudomonas solanacearum</name>
    <dbReference type="NCBI Taxonomy" id="305"/>
    <lineage>
        <taxon>Bacteria</taxon>
        <taxon>Pseudomonadati</taxon>
        <taxon>Pseudomonadota</taxon>
        <taxon>Betaproteobacteria</taxon>
        <taxon>Burkholderiales</taxon>
        <taxon>Burkholderiaceae</taxon>
        <taxon>Ralstonia</taxon>
        <taxon>Ralstonia solanacearum species complex</taxon>
    </lineage>
</organism>